<evidence type="ECO:0000256" key="10">
    <source>
        <dbReference type="ARBA" id="ARBA00022960"/>
    </source>
</evidence>
<evidence type="ECO:0000256" key="15">
    <source>
        <dbReference type="ARBA" id="ARBA00034000"/>
    </source>
</evidence>
<dbReference type="GO" id="GO:0005886">
    <property type="term" value="C:plasma membrane"/>
    <property type="evidence" value="ECO:0007669"/>
    <property type="project" value="UniProtKB-SubCell"/>
</dbReference>
<dbReference type="Pfam" id="PF00905">
    <property type="entry name" value="Transpeptidase"/>
    <property type="match status" value="1"/>
</dbReference>
<dbReference type="InterPro" id="IPR001264">
    <property type="entry name" value="Glyco_trans_51"/>
</dbReference>
<dbReference type="InterPro" id="IPR036950">
    <property type="entry name" value="PBP_transglycosylase"/>
</dbReference>
<evidence type="ECO:0000256" key="16">
    <source>
        <dbReference type="ARBA" id="ARBA00049902"/>
    </source>
</evidence>
<keyword evidence="14" id="KW-0961">Cell wall biogenesis/degradation</keyword>
<evidence type="ECO:0000256" key="9">
    <source>
        <dbReference type="ARBA" id="ARBA00022801"/>
    </source>
</evidence>
<dbReference type="AlphaFoldDB" id="A0A1F6E8L7"/>
<dbReference type="Gene3D" id="1.10.3810.10">
    <property type="entry name" value="Biosynthetic peptidoglycan transglycosylase-like"/>
    <property type="match status" value="1"/>
</dbReference>
<keyword evidence="9" id="KW-0378">Hydrolase</keyword>
<dbReference type="GO" id="GO:0008955">
    <property type="term" value="F:peptidoglycan glycosyltransferase activity"/>
    <property type="evidence" value="ECO:0007669"/>
    <property type="project" value="UniProtKB-EC"/>
</dbReference>
<dbReference type="InterPro" id="IPR050396">
    <property type="entry name" value="Glycosyltr_51/Transpeptidase"/>
</dbReference>
<evidence type="ECO:0000256" key="8">
    <source>
        <dbReference type="ARBA" id="ARBA00022679"/>
    </source>
</evidence>
<dbReference type="Gene3D" id="2.60.40.10">
    <property type="entry name" value="Immunoglobulins"/>
    <property type="match status" value="1"/>
</dbReference>
<comment type="subcellular location">
    <subcellularLocation>
        <location evidence="1">Cell membrane</location>
    </subcellularLocation>
</comment>
<evidence type="ECO:0000256" key="5">
    <source>
        <dbReference type="ARBA" id="ARBA00022645"/>
    </source>
</evidence>
<dbReference type="SUPFAM" id="SSF56601">
    <property type="entry name" value="beta-lactamase/transpeptidase-like"/>
    <property type="match status" value="1"/>
</dbReference>
<dbReference type="Proteomes" id="UP000176689">
    <property type="component" value="Unassembled WGS sequence"/>
</dbReference>
<evidence type="ECO:0000256" key="12">
    <source>
        <dbReference type="ARBA" id="ARBA00023136"/>
    </source>
</evidence>
<dbReference type="InterPro" id="IPR013783">
    <property type="entry name" value="Ig-like_fold"/>
</dbReference>
<keyword evidence="5" id="KW-0121">Carboxypeptidase</keyword>
<dbReference type="GO" id="GO:0009002">
    <property type="term" value="F:serine-type D-Ala-D-Ala carboxypeptidase activity"/>
    <property type="evidence" value="ECO:0007669"/>
    <property type="project" value="UniProtKB-EC"/>
</dbReference>
<dbReference type="FunFam" id="1.10.3810.10:FF:000001">
    <property type="entry name" value="Penicillin-binding protein 1A"/>
    <property type="match status" value="1"/>
</dbReference>
<reference evidence="20 21" key="1">
    <citation type="journal article" date="2016" name="Nat. Commun.">
        <title>Thousands of microbial genomes shed light on interconnected biogeochemical processes in an aquifer system.</title>
        <authorList>
            <person name="Anantharaman K."/>
            <person name="Brown C.T."/>
            <person name="Hug L.A."/>
            <person name="Sharon I."/>
            <person name="Castelle C.J."/>
            <person name="Probst A.J."/>
            <person name="Thomas B.C."/>
            <person name="Singh A."/>
            <person name="Wilkins M.J."/>
            <person name="Karaoz U."/>
            <person name="Brodie E.L."/>
            <person name="Williams K.H."/>
            <person name="Hubbard S.S."/>
            <person name="Banfield J.F."/>
        </authorList>
    </citation>
    <scope>NUCLEOTIDE SEQUENCE [LARGE SCALE GENOMIC DNA]</scope>
</reference>
<dbReference type="InterPro" id="IPR001460">
    <property type="entry name" value="PCN-bd_Tpept"/>
</dbReference>
<dbReference type="GO" id="GO:0008360">
    <property type="term" value="P:regulation of cell shape"/>
    <property type="evidence" value="ECO:0007669"/>
    <property type="project" value="UniProtKB-KW"/>
</dbReference>
<keyword evidence="13" id="KW-0511">Multifunctional enzyme</keyword>
<dbReference type="Pfam" id="PF00912">
    <property type="entry name" value="Transgly"/>
    <property type="match status" value="1"/>
</dbReference>
<keyword evidence="7" id="KW-0328">Glycosyltransferase</keyword>
<dbReference type="SUPFAM" id="SSF53955">
    <property type="entry name" value="Lysozyme-like"/>
    <property type="match status" value="1"/>
</dbReference>
<evidence type="ECO:0000259" key="18">
    <source>
        <dbReference type="Pfam" id="PF00905"/>
    </source>
</evidence>
<comment type="catalytic activity">
    <reaction evidence="15">
        <text>Preferential cleavage: (Ac)2-L-Lys-D-Ala-|-D-Ala. Also transpeptidation of peptidyl-alanyl moieties that are N-acyl substituents of D-alanine.</text>
        <dbReference type="EC" id="3.4.16.4"/>
    </reaction>
</comment>
<evidence type="ECO:0000256" key="4">
    <source>
        <dbReference type="ARBA" id="ARBA00022475"/>
    </source>
</evidence>
<evidence type="ECO:0000256" key="14">
    <source>
        <dbReference type="ARBA" id="ARBA00023316"/>
    </source>
</evidence>
<proteinExistence type="inferred from homology"/>
<accession>A0A1F6E8L7</accession>
<feature type="domain" description="Glycosyl transferase family 51" evidence="19">
    <location>
        <begin position="82"/>
        <end position="249"/>
    </location>
</feature>
<keyword evidence="17" id="KW-0812">Transmembrane</keyword>
<evidence type="ECO:0000256" key="13">
    <source>
        <dbReference type="ARBA" id="ARBA00023268"/>
    </source>
</evidence>
<keyword evidence="6" id="KW-0645">Protease</keyword>
<name>A0A1F6E8L7_9BACT</name>
<dbReference type="InterPro" id="IPR023346">
    <property type="entry name" value="Lysozyme-like_dom_sf"/>
</dbReference>
<comment type="catalytic activity">
    <reaction evidence="16">
        <text>[GlcNAc-(1-&gt;4)-Mur2Ac(oyl-L-Ala-gamma-D-Glu-L-Lys-D-Ala-D-Ala)](n)-di-trans,octa-cis-undecaprenyl diphosphate + beta-D-GlcNAc-(1-&gt;4)-Mur2Ac(oyl-L-Ala-gamma-D-Glu-L-Lys-D-Ala-D-Ala)-di-trans,octa-cis-undecaprenyl diphosphate = [GlcNAc-(1-&gt;4)-Mur2Ac(oyl-L-Ala-gamma-D-Glu-L-Lys-D-Ala-D-Ala)](n+1)-di-trans,octa-cis-undecaprenyl diphosphate + di-trans,octa-cis-undecaprenyl diphosphate + H(+)</text>
        <dbReference type="Rhea" id="RHEA:23708"/>
        <dbReference type="Rhea" id="RHEA-COMP:9602"/>
        <dbReference type="Rhea" id="RHEA-COMP:9603"/>
        <dbReference type="ChEBI" id="CHEBI:15378"/>
        <dbReference type="ChEBI" id="CHEBI:58405"/>
        <dbReference type="ChEBI" id="CHEBI:60033"/>
        <dbReference type="ChEBI" id="CHEBI:78435"/>
        <dbReference type="EC" id="2.4.99.28"/>
    </reaction>
</comment>
<evidence type="ECO:0000256" key="6">
    <source>
        <dbReference type="ARBA" id="ARBA00022670"/>
    </source>
</evidence>
<dbReference type="GO" id="GO:0006508">
    <property type="term" value="P:proteolysis"/>
    <property type="evidence" value="ECO:0007669"/>
    <property type="project" value="UniProtKB-KW"/>
</dbReference>
<organism evidence="20 21">
    <name type="scientific">Candidatus Kaiserbacteria bacterium RIFCSPHIGHO2_12_FULL_53_13</name>
    <dbReference type="NCBI Taxonomy" id="1798502"/>
    <lineage>
        <taxon>Bacteria</taxon>
        <taxon>Candidatus Kaiseribacteriota</taxon>
    </lineage>
</organism>
<dbReference type="GO" id="GO:0071555">
    <property type="term" value="P:cell wall organization"/>
    <property type="evidence" value="ECO:0007669"/>
    <property type="project" value="UniProtKB-KW"/>
</dbReference>
<evidence type="ECO:0000256" key="7">
    <source>
        <dbReference type="ARBA" id="ARBA00022676"/>
    </source>
</evidence>
<evidence type="ECO:0000256" key="2">
    <source>
        <dbReference type="ARBA" id="ARBA00007090"/>
    </source>
</evidence>
<feature type="transmembrane region" description="Helical" evidence="17">
    <location>
        <begin position="21"/>
        <end position="50"/>
    </location>
</feature>
<dbReference type="GO" id="GO:0008658">
    <property type="term" value="F:penicillin binding"/>
    <property type="evidence" value="ECO:0007669"/>
    <property type="project" value="InterPro"/>
</dbReference>
<keyword evidence="4" id="KW-1003">Cell membrane</keyword>
<dbReference type="InterPro" id="IPR012338">
    <property type="entry name" value="Beta-lactam/transpept-like"/>
</dbReference>
<dbReference type="NCBIfam" id="TIGR02074">
    <property type="entry name" value="PBP_1a_fam"/>
    <property type="match status" value="1"/>
</dbReference>
<protein>
    <submittedName>
        <fullName evidence="20">Uncharacterized protein</fullName>
    </submittedName>
</protein>
<evidence type="ECO:0000259" key="19">
    <source>
        <dbReference type="Pfam" id="PF00912"/>
    </source>
</evidence>
<dbReference type="EMBL" id="MFLP01000026">
    <property type="protein sequence ID" value="OGG70006.1"/>
    <property type="molecule type" value="Genomic_DNA"/>
</dbReference>
<evidence type="ECO:0000256" key="17">
    <source>
        <dbReference type="SAM" id="Phobius"/>
    </source>
</evidence>
<keyword evidence="8" id="KW-0808">Transferase</keyword>
<comment type="caution">
    <text evidence="20">The sequence shown here is derived from an EMBL/GenBank/DDBJ whole genome shotgun (WGS) entry which is preliminary data.</text>
</comment>
<comment type="similarity">
    <text evidence="3">In the N-terminal section; belongs to the glycosyltransferase 51 family.</text>
</comment>
<feature type="domain" description="Penicillin-binding protein transpeptidase" evidence="18">
    <location>
        <begin position="341"/>
        <end position="595"/>
    </location>
</feature>
<dbReference type="Gene3D" id="3.40.710.10">
    <property type="entry name" value="DD-peptidase/beta-lactamase superfamily"/>
    <property type="match status" value="1"/>
</dbReference>
<keyword evidence="12 17" id="KW-0472">Membrane</keyword>
<evidence type="ECO:0000313" key="20">
    <source>
        <dbReference type="EMBL" id="OGG70006.1"/>
    </source>
</evidence>
<keyword evidence="17" id="KW-1133">Transmembrane helix</keyword>
<comment type="similarity">
    <text evidence="2">In the C-terminal section; belongs to the transpeptidase family.</text>
</comment>
<evidence type="ECO:0000313" key="21">
    <source>
        <dbReference type="Proteomes" id="UP000176689"/>
    </source>
</evidence>
<evidence type="ECO:0000256" key="3">
    <source>
        <dbReference type="ARBA" id="ARBA00007739"/>
    </source>
</evidence>
<keyword evidence="11" id="KW-0573">Peptidoglycan synthesis</keyword>
<dbReference type="GO" id="GO:0009252">
    <property type="term" value="P:peptidoglycan biosynthetic process"/>
    <property type="evidence" value="ECO:0007669"/>
    <property type="project" value="UniProtKB-KW"/>
</dbReference>
<evidence type="ECO:0000256" key="11">
    <source>
        <dbReference type="ARBA" id="ARBA00022984"/>
    </source>
</evidence>
<dbReference type="PANTHER" id="PTHR32282:SF11">
    <property type="entry name" value="PENICILLIN-BINDING PROTEIN 1B"/>
    <property type="match status" value="1"/>
</dbReference>
<gene>
    <name evidence="20" type="ORF">A3F27_02585</name>
</gene>
<dbReference type="PANTHER" id="PTHR32282">
    <property type="entry name" value="BINDING PROTEIN TRANSPEPTIDASE, PUTATIVE-RELATED"/>
    <property type="match status" value="1"/>
</dbReference>
<dbReference type="GO" id="GO:0030288">
    <property type="term" value="C:outer membrane-bounded periplasmic space"/>
    <property type="evidence" value="ECO:0007669"/>
    <property type="project" value="TreeGrafter"/>
</dbReference>
<sequence length="811" mass="88938">MPPQFRHSGRKPRHSSKSLYALLRAPLALLAVVAIFGGGILFAWATILAIPSIDNFQNRKVSESTKIYDRTRNVLLYDVHGTMRRTAVPIEAISLNIRNATVAIEDAEFYQHFGFRPLSFMRAMAVDIISGSFAQGGSTITQQVVKNALLTRDKTIIRKIKEIILAIKLERVYSKDQILATYLNETSYGGTIYGVQEASQYFFGVDAKDVGLAQAAYLAALPQAPTRYSPYGNHRDLLEKRKNLVLLKMKENNFISAEEYDAALQEKVEFKDEKEAGIKAPHFVFYIREYLEEKYGPDAVENGGLQVTTTLDYDLQKKAEDVVSKAALENEKNFNASNAGLVAIDPKSGQVLAMVGSRGYFDEEIDGKVNVALANRQPGSSFKPFVYATAFEKGYTPETIVFDLQTQFSTICDAMDTANDTPPCYSPGNYDQKFRGPMTLRDALAQSVNVASVKVLYLAGIDDSLKTAEDMGITTLEGKERYGLTLVLGGGEVNLLEETSAYGVFGNDGVRNPPVAVLRVEDSARNILESYEEQSARVLDSQIARQVNDVLSDNVARTPEFGAESPMYFPNADVAAKTGTTNDSRDAWIIGYTPAIAIGTWAGNNDNSPMVKKIAAFIVAPMWHQVMAYAIEKYPSEQFTPPAPDPGLDSLPPVLRGSWNTDPSQGIHEILYWVNKGNPRGGRPLSPAIDPQFERWEYPVRLWTQANLGQLSSVATAPAKTASYSGKFIILSPQSGTSVSPFAPIVFSASYPNPEKITRVAYYLNGAFVGASTNPPYTVSISASTRGPVSLRAVAESASGDEERTISFTIQ</sequence>
<keyword evidence="10" id="KW-0133">Cell shape</keyword>
<evidence type="ECO:0000256" key="1">
    <source>
        <dbReference type="ARBA" id="ARBA00004236"/>
    </source>
</evidence>
<dbReference type="Pfam" id="PF17957">
    <property type="entry name" value="Big_7"/>
    <property type="match status" value="1"/>
</dbReference>